<organism evidence="2 4">
    <name type="scientific">Adineta steineri</name>
    <dbReference type="NCBI Taxonomy" id="433720"/>
    <lineage>
        <taxon>Eukaryota</taxon>
        <taxon>Metazoa</taxon>
        <taxon>Spiralia</taxon>
        <taxon>Gnathifera</taxon>
        <taxon>Rotifera</taxon>
        <taxon>Eurotatoria</taxon>
        <taxon>Bdelloidea</taxon>
        <taxon>Adinetida</taxon>
        <taxon>Adinetidae</taxon>
        <taxon>Adineta</taxon>
    </lineage>
</organism>
<evidence type="ECO:0000256" key="1">
    <source>
        <dbReference type="SAM" id="Phobius"/>
    </source>
</evidence>
<protein>
    <submittedName>
        <fullName evidence="2">Uncharacterized protein</fullName>
    </submittedName>
</protein>
<reference evidence="2" key="1">
    <citation type="submission" date="2021-02" db="EMBL/GenBank/DDBJ databases">
        <authorList>
            <person name="Nowell W R."/>
        </authorList>
    </citation>
    <scope>NUCLEOTIDE SEQUENCE</scope>
</reference>
<evidence type="ECO:0000313" key="4">
    <source>
        <dbReference type="Proteomes" id="UP000663832"/>
    </source>
</evidence>
<comment type="caution">
    <text evidence="2">The sequence shown here is derived from an EMBL/GenBank/DDBJ whole genome shotgun (WGS) entry which is preliminary data.</text>
</comment>
<proteinExistence type="predicted"/>
<keyword evidence="1" id="KW-0812">Transmembrane</keyword>
<dbReference type="Proteomes" id="UP000663877">
    <property type="component" value="Unassembled WGS sequence"/>
</dbReference>
<keyword evidence="4" id="KW-1185">Reference proteome</keyword>
<dbReference type="AlphaFoldDB" id="A0A814ANT5"/>
<dbReference type="EMBL" id="CAJNOI010000064">
    <property type="protein sequence ID" value="CAF0982896.1"/>
    <property type="molecule type" value="Genomic_DNA"/>
</dbReference>
<accession>A0A814ANT5</accession>
<feature type="transmembrane region" description="Helical" evidence="1">
    <location>
        <begin position="135"/>
        <end position="154"/>
    </location>
</feature>
<feature type="transmembrane region" description="Helical" evidence="1">
    <location>
        <begin position="44"/>
        <end position="68"/>
    </location>
</feature>
<gene>
    <name evidence="3" type="ORF">BJG266_LOCUS14971</name>
    <name evidence="2" type="ORF">QVE165_LOCUS10383</name>
</gene>
<evidence type="ECO:0000313" key="2">
    <source>
        <dbReference type="EMBL" id="CAF0918049.1"/>
    </source>
</evidence>
<evidence type="ECO:0000313" key="3">
    <source>
        <dbReference type="EMBL" id="CAF0982896.1"/>
    </source>
</evidence>
<dbReference type="EMBL" id="CAJNOM010000048">
    <property type="protein sequence ID" value="CAF0918049.1"/>
    <property type="molecule type" value="Genomic_DNA"/>
</dbReference>
<feature type="transmembrane region" description="Helical" evidence="1">
    <location>
        <begin position="80"/>
        <end position="103"/>
    </location>
</feature>
<dbReference type="Proteomes" id="UP000663832">
    <property type="component" value="Unassembled WGS sequence"/>
</dbReference>
<keyword evidence="1" id="KW-1133">Transmembrane helix</keyword>
<name>A0A814ANT5_9BILA</name>
<dbReference type="OrthoDB" id="10499419at2759"/>
<sequence>MIKHAFVILFILLLITLISLSITALIMSSGKFWKCPGQPRTFEWLLGFGIFGIFFCWLSIIIFIEKFIFSGSINRRPVMILYGIMIAILFVFAAIWSIIGLYWSNTKSLKQNSYYYINGQNIYCHPTILGFSNGISISLLVCCSIIGTGLFYACKDFHR</sequence>
<keyword evidence="1" id="KW-0472">Membrane</keyword>